<evidence type="ECO:0008006" key="3">
    <source>
        <dbReference type="Google" id="ProtNLM"/>
    </source>
</evidence>
<proteinExistence type="predicted"/>
<evidence type="ECO:0000313" key="2">
    <source>
        <dbReference type="Proteomes" id="UP001172911"/>
    </source>
</evidence>
<sequence length="128" mass="14141">MPAKNVLQKYWNGTDWVELHPVTKASNVIMSDHISVQDKLDTHLADLSPHGRFNHTSDLVYTSGKLTRVDDKIGGVLRQRTTLTYTGDDLVSVNVKLYAPDGTTVTSEYTDTLTYTAGELTSAQRTVA</sequence>
<reference evidence="1" key="1">
    <citation type="journal article" date="2023" name="J. Hazard. Mater.">
        <title>Anaerobic biodegradation of pyrene and benzo[a]pyrene by a new sulfate-reducing Desulforamulus aquiferis strain DSA.</title>
        <authorList>
            <person name="Zhang Z."/>
            <person name="Sun J."/>
            <person name="Gong X."/>
            <person name="Wang C."/>
            <person name="Wang H."/>
        </authorList>
    </citation>
    <scope>NUCLEOTIDE SEQUENCE</scope>
    <source>
        <strain evidence="1">DSA</strain>
    </source>
</reference>
<dbReference type="AlphaFoldDB" id="A0AAW7ZDE1"/>
<dbReference type="EMBL" id="JARPTC010000014">
    <property type="protein sequence ID" value="MDO7787505.1"/>
    <property type="molecule type" value="Genomic_DNA"/>
</dbReference>
<gene>
    <name evidence="1" type="ORF">P6N53_09765</name>
</gene>
<accession>A0AAW7ZDE1</accession>
<reference evidence="1" key="2">
    <citation type="submission" date="2023-03" db="EMBL/GenBank/DDBJ databases">
        <authorList>
            <person name="Zhang Z."/>
        </authorList>
    </citation>
    <scope>NUCLEOTIDE SEQUENCE</scope>
    <source>
        <strain evidence="1">DSA</strain>
    </source>
</reference>
<name>A0AAW7ZDE1_9FIRM</name>
<protein>
    <recommendedName>
        <fullName evidence="3">DUF4440 domain-containing protein</fullName>
    </recommendedName>
</protein>
<dbReference type="RefSeq" id="WP_304542650.1">
    <property type="nucleotide sequence ID" value="NZ_JARPTC010000014.1"/>
</dbReference>
<organism evidence="1 2">
    <name type="scientific">Desulforamulus aquiferis</name>
    <dbReference type="NCBI Taxonomy" id="1397668"/>
    <lineage>
        <taxon>Bacteria</taxon>
        <taxon>Bacillati</taxon>
        <taxon>Bacillota</taxon>
        <taxon>Clostridia</taxon>
        <taxon>Eubacteriales</taxon>
        <taxon>Peptococcaceae</taxon>
        <taxon>Desulforamulus</taxon>
    </lineage>
</organism>
<dbReference type="Proteomes" id="UP001172911">
    <property type="component" value="Unassembled WGS sequence"/>
</dbReference>
<comment type="caution">
    <text evidence="1">The sequence shown here is derived from an EMBL/GenBank/DDBJ whole genome shotgun (WGS) entry which is preliminary data.</text>
</comment>
<evidence type="ECO:0000313" key="1">
    <source>
        <dbReference type="EMBL" id="MDO7787505.1"/>
    </source>
</evidence>
<keyword evidence="2" id="KW-1185">Reference proteome</keyword>